<feature type="compositionally biased region" description="Basic and acidic residues" evidence="1">
    <location>
        <begin position="174"/>
        <end position="188"/>
    </location>
</feature>
<feature type="compositionally biased region" description="Basic and acidic residues" evidence="1">
    <location>
        <begin position="117"/>
        <end position="126"/>
    </location>
</feature>
<sequence>MAYTIMLWLVNPGEQIHQDEAIELTQGAQRAGLPGAMSGVTEPPAATRLVYGVYDTQNEAATALQVVGEQLAQGHPLMVTLRGGHVFLIPARRVHYAVMAEVVRPKDVRGTQSPEETTAKARDRAASRAIDPSSPLAEQDRQHPPDTGDAGGGIGGGPGPGGLLSGPAVPESLPETRDGSPSRPQDVR</sequence>
<dbReference type="RefSeq" id="WP_345462130.1">
    <property type="nucleotide sequence ID" value="NZ_BAABRP010000002.1"/>
</dbReference>
<evidence type="ECO:0000256" key="1">
    <source>
        <dbReference type="SAM" id="MobiDB-lite"/>
    </source>
</evidence>
<feature type="region of interest" description="Disordered" evidence="1">
    <location>
        <begin position="107"/>
        <end position="188"/>
    </location>
</feature>
<dbReference type="Proteomes" id="UP001401887">
    <property type="component" value="Unassembled WGS sequence"/>
</dbReference>
<name>A0ABP9W879_9DEIO</name>
<feature type="compositionally biased region" description="Gly residues" evidence="1">
    <location>
        <begin position="149"/>
        <end position="164"/>
    </location>
</feature>
<dbReference type="EMBL" id="BAABRP010000002">
    <property type="protein sequence ID" value="GAA5512377.1"/>
    <property type="molecule type" value="Genomic_DNA"/>
</dbReference>
<gene>
    <name evidence="2" type="ORF">Dcar01_01091</name>
</gene>
<organism evidence="2 3">
    <name type="scientific">Deinococcus carri</name>
    <dbReference type="NCBI Taxonomy" id="1211323"/>
    <lineage>
        <taxon>Bacteria</taxon>
        <taxon>Thermotogati</taxon>
        <taxon>Deinococcota</taxon>
        <taxon>Deinococci</taxon>
        <taxon>Deinococcales</taxon>
        <taxon>Deinococcaceae</taxon>
        <taxon>Deinococcus</taxon>
    </lineage>
</organism>
<comment type="caution">
    <text evidence="2">The sequence shown here is derived from an EMBL/GenBank/DDBJ whole genome shotgun (WGS) entry which is preliminary data.</text>
</comment>
<protein>
    <submittedName>
        <fullName evidence="2">Uncharacterized protein</fullName>
    </submittedName>
</protein>
<keyword evidence="3" id="KW-1185">Reference proteome</keyword>
<proteinExistence type="predicted"/>
<evidence type="ECO:0000313" key="2">
    <source>
        <dbReference type="EMBL" id="GAA5512377.1"/>
    </source>
</evidence>
<evidence type="ECO:0000313" key="3">
    <source>
        <dbReference type="Proteomes" id="UP001401887"/>
    </source>
</evidence>
<reference evidence="2 3" key="1">
    <citation type="submission" date="2024-02" db="EMBL/GenBank/DDBJ databases">
        <title>Deinococcus carri NBRC 110142.</title>
        <authorList>
            <person name="Ichikawa N."/>
            <person name="Katano-Makiyama Y."/>
            <person name="Hidaka K."/>
        </authorList>
    </citation>
    <scope>NUCLEOTIDE SEQUENCE [LARGE SCALE GENOMIC DNA]</scope>
    <source>
        <strain evidence="2 3">NBRC 110142</strain>
    </source>
</reference>
<accession>A0ABP9W879</accession>